<feature type="transmembrane region" description="Helical" evidence="1">
    <location>
        <begin position="140"/>
        <end position="160"/>
    </location>
</feature>
<accession>A0A254TH01</accession>
<gene>
    <name evidence="2" type="ORF">AYR66_14890</name>
</gene>
<sequence length="167" mass="17903">MELHLHSHHLEHRSPDWVAAAASGFVAGAILMVLELIWSSLIQGANPWFTSHMIAGIVLGIDVVRSSGFSVGIVGVALIVHYVLGIAFGLVLAAVMAPFHVDSSIGKSVLVGAVFGLILYLVNFYVLAGLFPWFADMRGWAALSANLIFGMAAAVMYMTLERPEIAR</sequence>
<organism evidence="2 3">
    <name type="scientific">Noviherbaspirillum denitrificans</name>
    <dbReference type="NCBI Taxonomy" id="1968433"/>
    <lineage>
        <taxon>Bacteria</taxon>
        <taxon>Pseudomonadati</taxon>
        <taxon>Pseudomonadota</taxon>
        <taxon>Betaproteobacteria</taxon>
        <taxon>Burkholderiales</taxon>
        <taxon>Oxalobacteraceae</taxon>
        <taxon>Noviherbaspirillum</taxon>
    </lineage>
</organism>
<proteinExistence type="predicted"/>
<name>A0A254TH01_9BURK</name>
<feature type="transmembrane region" description="Helical" evidence="1">
    <location>
        <begin position="17"/>
        <end position="38"/>
    </location>
</feature>
<dbReference type="EMBL" id="LSTO01000001">
    <property type="protein sequence ID" value="OWW20582.1"/>
    <property type="molecule type" value="Genomic_DNA"/>
</dbReference>
<feature type="transmembrane region" description="Helical" evidence="1">
    <location>
        <begin position="109"/>
        <end position="134"/>
    </location>
</feature>
<evidence type="ECO:0000313" key="3">
    <source>
        <dbReference type="Proteomes" id="UP000197535"/>
    </source>
</evidence>
<evidence type="ECO:0008006" key="4">
    <source>
        <dbReference type="Google" id="ProtNLM"/>
    </source>
</evidence>
<dbReference type="AlphaFoldDB" id="A0A254TH01"/>
<keyword evidence="1" id="KW-0812">Transmembrane</keyword>
<evidence type="ECO:0000256" key="1">
    <source>
        <dbReference type="SAM" id="Phobius"/>
    </source>
</evidence>
<keyword evidence="3" id="KW-1185">Reference proteome</keyword>
<dbReference type="OrthoDB" id="6169516at2"/>
<protein>
    <recommendedName>
        <fullName evidence="4">Sodium:proline symporter</fullName>
    </recommendedName>
</protein>
<dbReference type="RefSeq" id="WP_088707453.1">
    <property type="nucleotide sequence ID" value="NZ_LSTO01000001.1"/>
</dbReference>
<keyword evidence="1" id="KW-1133">Transmembrane helix</keyword>
<feature type="transmembrane region" description="Helical" evidence="1">
    <location>
        <begin position="70"/>
        <end position="97"/>
    </location>
</feature>
<evidence type="ECO:0000313" key="2">
    <source>
        <dbReference type="EMBL" id="OWW20582.1"/>
    </source>
</evidence>
<dbReference type="Proteomes" id="UP000197535">
    <property type="component" value="Unassembled WGS sequence"/>
</dbReference>
<comment type="caution">
    <text evidence="2">The sequence shown here is derived from an EMBL/GenBank/DDBJ whole genome shotgun (WGS) entry which is preliminary data.</text>
</comment>
<keyword evidence="1" id="KW-0472">Membrane</keyword>
<reference evidence="2 3" key="1">
    <citation type="submission" date="2016-02" db="EMBL/GenBank/DDBJ databases">
        <authorList>
            <person name="Wen L."/>
            <person name="He K."/>
            <person name="Yang H."/>
        </authorList>
    </citation>
    <scope>NUCLEOTIDE SEQUENCE [LARGE SCALE GENOMIC DNA]</scope>
    <source>
        <strain evidence="2 3">TSA40</strain>
    </source>
</reference>